<gene>
    <name evidence="4" type="ORF">JNE38_02720</name>
</gene>
<sequence length="183" mass="20432">MKRRQMIGMAVLATLLVAGCGQKAAPAPTPTAPAEQTTGSNQPPATTEPKLTKQTISVYYSDNNLMELQKEEQEISFAEDIEKYKKTLELLEKPKKADEHVPLWTDFHYHSVTFDKGTVTIDADSKNQYNMGSSGEAMALDALKQSLFQFPEVERIVILEDGKKVESLMGHMEVSEPLTRDKQ</sequence>
<keyword evidence="2" id="KW-0732">Signal</keyword>
<dbReference type="Proteomes" id="UP000596248">
    <property type="component" value="Chromosome"/>
</dbReference>
<accession>A0ABX7FT47</accession>
<reference evidence="4 5" key="1">
    <citation type="submission" date="2021-01" db="EMBL/GenBank/DDBJ databases">
        <title>Identification of strong promoters based on the transcriptome of Brevibacillus choshinensis.</title>
        <authorList>
            <person name="Yao D."/>
            <person name="Zhang K."/>
            <person name="Wu J."/>
        </authorList>
    </citation>
    <scope>NUCLEOTIDE SEQUENCE [LARGE SCALE GENOMIC DNA]</scope>
    <source>
        <strain evidence="4 5">HPD31-SP3</strain>
    </source>
</reference>
<feature type="region of interest" description="Disordered" evidence="1">
    <location>
        <begin position="22"/>
        <end position="52"/>
    </location>
</feature>
<evidence type="ECO:0000256" key="2">
    <source>
        <dbReference type="SAM" id="SignalP"/>
    </source>
</evidence>
<feature type="domain" description="GerMN" evidence="3">
    <location>
        <begin position="58"/>
        <end position="166"/>
    </location>
</feature>
<evidence type="ECO:0000313" key="5">
    <source>
        <dbReference type="Proteomes" id="UP000596248"/>
    </source>
</evidence>
<feature type="compositionally biased region" description="Polar residues" evidence="1">
    <location>
        <begin position="35"/>
        <end position="45"/>
    </location>
</feature>
<keyword evidence="5" id="KW-1185">Reference proteome</keyword>
<dbReference type="EMBL" id="CP069127">
    <property type="protein sequence ID" value="QRG68140.1"/>
    <property type="molecule type" value="Genomic_DNA"/>
</dbReference>
<organism evidence="4 5">
    <name type="scientific">Brevibacillus choshinensis</name>
    <dbReference type="NCBI Taxonomy" id="54911"/>
    <lineage>
        <taxon>Bacteria</taxon>
        <taxon>Bacillati</taxon>
        <taxon>Bacillota</taxon>
        <taxon>Bacilli</taxon>
        <taxon>Bacillales</taxon>
        <taxon>Paenibacillaceae</taxon>
        <taxon>Brevibacillus</taxon>
    </lineage>
</organism>
<dbReference type="InterPro" id="IPR019606">
    <property type="entry name" value="GerMN"/>
</dbReference>
<dbReference type="RefSeq" id="WP_203355150.1">
    <property type="nucleotide sequence ID" value="NZ_CP069127.1"/>
</dbReference>
<feature type="signal peptide" evidence="2">
    <location>
        <begin position="1"/>
        <end position="24"/>
    </location>
</feature>
<evidence type="ECO:0000256" key="1">
    <source>
        <dbReference type="SAM" id="MobiDB-lite"/>
    </source>
</evidence>
<dbReference type="PROSITE" id="PS51257">
    <property type="entry name" value="PROKAR_LIPOPROTEIN"/>
    <property type="match status" value="1"/>
</dbReference>
<feature type="chain" id="PRO_5045737342" evidence="2">
    <location>
        <begin position="25"/>
        <end position="183"/>
    </location>
</feature>
<evidence type="ECO:0000313" key="4">
    <source>
        <dbReference type="EMBL" id="QRG68140.1"/>
    </source>
</evidence>
<protein>
    <submittedName>
        <fullName evidence="4">GerMN domain-containing protein</fullName>
    </submittedName>
</protein>
<proteinExistence type="predicted"/>
<evidence type="ECO:0000259" key="3">
    <source>
        <dbReference type="Pfam" id="PF10646"/>
    </source>
</evidence>
<name>A0ABX7FT47_BRECH</name>
<dbReference type="Pfam" id="PF10646">
    <property type="entry name" value="Germane"/>
    <property type="match status" value="1"/>
</dbReference>